<name>A0A8J2KKM2_9HEXA</name>
<evidence type="ECO:0000313" key="4">
    <source>
        <dbReference type="Proteomes" id="UP000708208"/>
    </source>
</evidence>
<dbReference type="AlphaFoldDB" id="A0A8J2KKM2"/>
<dbReference type="EMBL" id="CAJVCH010416093">
    <property type="protein sequence ID" value="CAG7818257.1"/>
    <property type="molecule type" value="Genomic_DNA"/>
</dbReference>
<proteinExistence type="predicted"/>
<evidence type="ECO:0000259" key="2">
    <source>
        <dbReference type="Pfam" id="PF00135"/>
    </source>
</evidence>
<dbReference type="InterPro" id="IPR002018">
    <property type="entry name" value="CarbesteraseB"/>
</dbReference>
<accession>A0A8J2KKM2</accession>
<organism evidence="3 4">
    <name type="scientific">Allacma fusca</name>
    <dbReference type="NCBI Taxonomy" id="39272"/>
    <lineage>
        <taxon>Eukaryota</taxon>
        <taxon>Metazoa</taxon>
        <taxon>Ecdysozoa</taxon>
        <taxon>Arthropoda</taxon>
        <taxon>Hexapoda</taxon>
        <taxon>Collembola</taxon>
        <taxon>Symphypleona</taxon>
        <taxon>Sminthuridae</taxon>
        <taxon>Allacma</taxon>
    </lineage>
</organism>
<comment type="caution">
    <text evidence="3">The sequence shown here is derived from an EMBL/GenBank/DDBJ whole genome shotgun (WGS) entry which is preliminary data.</text>
</comment>
<dbReference type="OrthoDB" id="19653at2759"/>
<sequence>MTFIYNKITGNKPKDYGVCHGDEVAMLLRIEKLVNVPKSPHSSDYIFSKDMVKLWVDFAKDPASMTFRGLGFLKQEPEKPLQYLELCENPRMMDEPFKERVDSLKSLGLIELRLAAVGGGK</sequence>
<evidence type="ECO:0000256" key="1">
    <source>
        <dbReference type="ARBA" id="ARBA00023180"/>
    </source>
</evidence>
<gene>
    <name evidence="3" type="ORF">AFUS01_LOCUS28771</name>
</gene>
<reference evidence="3" key="1">
    <citation type="submission" date="2021-06" db="EMBL/GenBank/DDBJ databases">
        <authorList>
            <person name="Hodson N. C."/>
            <person name="Mongue J. A."/>
            <person name="Jaron S. K."/>
        </authorList>
    </citation>
    <scope>NUCLEOTIDE SEQUENCE</scope>
</reference>
<evidence type="ECO:0000313" key="3">
    <source>
        <dbReference type="EMBL" id="CAG7818257.1"/>
    </source>
</evidence>
<protein>
    <recommendedName>
        <fullName evidence="2">Carboxylesterase type B domain-containing protein</fullName>
    </recommendedName>
</protein>
<keyword evidence="1" id="KW-0325">Glycoprotein</keyword>
<keyword evidence="4" id="KW-1185">Reference proteome</keyword>
<dbReference type="Pfam" id="PF00135">
    <property type="entry name" value="COesterase"/>
    <property type="match status" value="1"/>
</dbReference>
<feature type="domain" description="Carboxylesterase type B" evidence="2">
    <location>
        <begin position="5"/>
        <end position="101"/>
    </location>
</feature>
<dbReference type="Proteomes" id="UP000708208">
    <property type="component" value="Unassembled WGS sequence"/>
</dbReference>